<protein>
    <submittedName>
        <fullName evidence="1">Hypp4914 protein</fullName>
    </submittedName>
</protein>
<evidence type="ECO:0000313" key="1">
    <source>
        <dbReference type="EMBL" id="CAH1272680.1"/>
    </source>
</evidence>
<name>A0A8K0F341_BRALA</name>
<organism evidence="1 2">
    <name type="scientific">Branchiostoma lanceolatum</name>
    <name type="common">Common lancelet</name>
    <name type="synonym">Amphioxus lanceolatum</name>
    <dbReference type="NCBI Taxonomy" id="7740"/>
    <lineage>
        <taxon>Eukaryota</taxon>
        <taxon>Metazoa</taxon>
        <taxon>Chordata</taxon>
        <taxon>Cephalochordata</taxon>
        <taxon>Leptocardii</taxon>
        <taxon>Amphioxiformes</taxon>
        <taxon>Branchiostomatidae</taxon>
        <taxon>Branchiostoma</taxon>
    </lineage>
</organism>
<dbReference type="AlphaFoldDB" id="A0A8K0F341"/>
<dbReference type="Proteomes" id="UP000838412">
    <property type="component" value="Chromosome 8"/>
</dbReference>
<proteinExistence type="predicted"/>
<accession>A0A8K0F341</accession>
<gene>
    <name evidence="1" type="primary">Hypp4914</name>
    <name evidence="1" type="ORF">BLAG_LOCUS24262</name>
</gene>
<evidence type="ECO:0000313" key="2">
    <source>
        <dbReference type="Proteomes" id="UP000838412"/>
    </source>
</evidence>
<sequence>MLYSTLLQHDGSPGYHFLLKLHITGVVEAADTDLFRVSVRFPMQNKDGLISKQEFRDGAKKDKWICSGLSLDL</sequence>
<dbReference type="EMBL" id="OV696693">
    <property type="protein sequence ID" value="CAH1272680.1"/>
    <property type="molecule type" value="Genomic_DNA"/>
</dbReference>
<keyword evidence="2" id="KW-1185">Reference proteome</keyword>
<reference evidence="1" key="1">
    <citation type="submission" date="2022-01" db="EMBL/GenBank/DDBJ databases">
        <authorList>
            <person name="Braso-Vives M."/>
        </authorList>
    </citation>
    <scope>NUCLEOTIDE SEQUENCE</scope>
</reference>